<reference evidence="2" key="1">
    <citation type="submission" date="2021-01" db="EMBL/GenBank/DDBJ databases">
        <title>Whole genome shotgun sequence of Virgisporangium ochraceum NBRC 16418.</title>
        <authorList>
            <person name="Komaki H."/>
            <person name="Tamura T."/>
        </authorList>
    </citation>
    <scope>NUCLEOTIDE SEQUENCE</scope>
    <source>
        <strain evidence="2">NBRC 16418</strain>
    </source>
</reference>
<dbReference type="Pfam" id="PF01370">
    <property type="entry name" value="Epimerase"/>
    <property type="match status" value="1"/>
</dbReference>
<accession>A0A8J4EGX5</accession>
<proteinExistence type="predicted"/>
<evidence type="ECO:0000313" key="3">
    <source>
        <dbReference type="Proteomes" id="UP000635606"/>
    </source>
</evidence>
<organism evidence="2 3">
    <name type="scientific">Virgisporangium ochraceum</name>
    <dbReference type="NCBI Taxonomy" id="65505"/>
    <lineage>
        <taxon>Bacteria</taxon>
        <taxon>Bacillati</taxon>
        <taxon>Actinomycetota</taxon>
        <taxon>Actinomycetes</taxon>
        <taxon>Micromonosporales</taxon>
        <taxon>Micromonosporaceae</taxon>
        <taxon>Virgisporangium</taxon>
    </lineage>
</organism>
<gene>
    <name evidence="2" type="ORF">Voc01_065240</name>
</gene>
<evidence type="ECO:0000259" key="1">
    <source>
        <dbReference type="Pfam" id="PF01370"/>
    </source>
</evidence>
<dbReference type="GO" id="GO:0005737">
    <property type="term" value="C:cytoplasm"/>
    <property type="evidence" value="ECO:0007669"/>
    <property type="project" value="TreeGrafter"/>
</dbReference>
<dbReference type="GO" id="GO:0004029">
    <property type="term" value="F:aldehyde dehydrogenase (NAD+) activity"/>
    <property type="evidence" value="ECO:0007669"/>
    <property type="project" value="TreeGrafter"/>
</dbReference>
<dbReference type="EMBL" id="BOPH01000088">
    <property type="protein sequence ID" value="GIJ71607.1"/>
    <property type="molecule type" value="Genomic_DNA"/>
</dbReference>
<dbReference type="PANTHER" id="PTHR48079:SF6">
    <property type="entry name" value="NAD(P)-BINDING DOMAIN-CONTAINING PROTEIN-RELATED"/>
    <property type="match status" value="1"/>
</dbReference>
<dbReference type="Gene3D" id="3.40.50.720">
    <property type="entry name" value="NAD(P)-binding Rossmann-like Domain"/>
    <property type="match status" value="1"/>
</dbReference>
<dbReference type="InterPro" id="IPR036291">
    <property type="entry name" value="NAD(P)-bd_dom_sf"/>
</dbReference>
<keyword evidence="3" id="KW-1185">Reference proteome</keyword>
<dbReference type="InterPro" id="IPR001509">
    <property type="entry name" value="Epimerase_deHydtase"/>
</dbReference>
<dbReference type="Proteomes" id="UP000635606">
    <property type="component" value="Unassembled WGS sequence"/>
</dbReference>
<dbReference type="SUPFAM" id="SSF51735">
    <property type="entry name" value="NAD(P)-binding Rossmann-fold domains"/>
    <property type="match status" value="1"/>
</dbReference>
<name>A0A8J4EGX5_9ACTN</name>
<comment type="caution">
    <text evidence="2">The sequence shown here is derived from an EMBL/GenBank/DDBJ whole genome shotgun (WGS) entry which is preliminary data.</text>
</comment>
<dbReference type="PANTHER" id="PTHR48079">
    <property type="entry name" value="PROTEIN YEEZ"/>
    <property type="match status" value="1"/>
</dbReference>
<protein>
    <submittedName>
        <fullName evidence="2">Nucleoside-diphosphate sugar epimerase</fullName>
    </submittedName>
</protein>
<evidence type="ECO:0000313" key="2">
    <source>
        <dbReference type="EMBL" id="GIJ71607.1"/>
    </source>
</evidence>
<dbReference type="InterPro" id="IPR051783">
    <property type="entry name" value="NAD(P)-dependent_oxidoreduct"/>
</dbReference>
<sequence>MVKPPCPVDACVGRHTGRLSHGRPVRRLRVVEPHERGERMRVLLAGASGAVGTPLTRQLVAAGHEVVGITRSAATAGRLREGGTEAVVADVMDRDGLLAAVRGVRADAVVHQLTALGTTKMRQAMRDTNALRTTGTAHLLAAAHAVGARRFLTQSIVFGYGYRDHGSHVITEDDPFGEPTTGLVGPAVAAIRSTEEQVFAADGIEGVALRYGLFYGRDSFVRMIVDLVRKRRLPVPSSGGGFAAFVHLEDAAAATVAALEKGRPGQAYNIVDDEPVRWADFLDTLAAELGVRRPRRVPTWTLRAIPYVHTLMTTSMRVSNARAGRELGWTPTVPTYREGIPLVVSG</sequence>
<dbReference type="AlphaFoldDB" id="A0A8J4EGX5"/>
<feature type="domain" description="NAD-dependent epimerase/dehydratase" evidence="1">
    <location>
        <begin position="42"/>
        <end position="270"/>
    </location>
</feature>